<organism evidence="2">
    <name type="scientific">mine drainage metagenome</name>
    <dbReference type="NCBI Taxonomy" id="410659"/>
    <lineage>
        <taxon>unclassified sequences</taxon>
        <taxon>metagenomes</taxon>
        <taxon>ecological metagenomes</taxon>
    </lineage>
</organism>
<evidence type="ECO:0000313" key="2">
    <source>
        <dbReference type="EMBL" id="OIQ97232.1"/>
    </source>
</evidence>
<evidence type="ECO:0000256" key="1">
    <source>
        <dbReference type="SAM" id="Phobius"/>
    </source>
</evidence>
<name>A0A1J5RLZ6_9ZZZZ</name>
<sequence length="91" mass="9534">MRAWLARLLNRHDPSVDLLSLVVALYVVVAFGAVIEFLLLAYLDVAVGHHDFHAADFGSGIGLALGGTGLAALMHCWKWPGGGPPTAGDPS</sequence>
<gene>
    <name evidence="2" type="ORF">GALL_207860</name>
</gene>
<feature type="transmembrane region" description="Helical" evidence="1">
    <location>
        <begin position="20"/>
        <end position="43"/>
    </location>
</feature>
<keyword evidence="1" id="KW-1133">Transmembrane helix</keyword>
<reference evidence="2" key="1">
    <citation type="submission" date="2016-10" db="EMBL/GenBank/DDBJ databases">
        <title>Sequence of Gallionella enrichment culture.</title>
        <authorList>
            <person name="Poehlein A."/>
            <person name="Muehling M."/>
            <person name="Daniel R."/>
        </authorList>
    </citation>
    <scope>NUCLEOTIDE SEQUENCE</scope>
</reference>
<dbReference type="EMBL" id="MLJW01000136">
    <property type="protein sequence ID" value="OIQ97232.1"/>
    <property type="molecule type" value="Genomic_DNA"/>
</dbReference>
<keyword evidence="1" id="KW-0472">Membrane</keyword>
<dbReference type="AlphaFoldDB" id="A0A1J5RLZ6"/>
<protein>
    <submittedName>
        <fullName evidence="2">Uncharacterized protein</fullName>
    </submittedName>
</protein>
<proteinExistence type="predicted"/>
<keyword evidence="1" id="KW-0812">Transmembrane</keyword>
<comment type="caution">
    <text evidence="2">The sequence shown here is derived from an EMBL/GenBank/DDBJ whole genome shotgun (WGS) entry which is preliminary data.</text>
</comment>
<accession>A0A1J5RLZ6</accession>